<dbReference type="RefSeq" id="WP_184221179.1">
    <property type="nucleotide sequence ID" value="NZ_JACHIP010000006.1"/>
</dbReference>
<evidence type="ECO:0000256" key="6">
    <source>
        <dbReference type="ARBA" id="ARBA00022825"/>
    </source>
</evidence>
<dbReference type="SUPFAM" id="SSF54897">
    <property type="entry name" value="Protease propeptides/inhibitors"/>
    <property type="match status" value="1"/>
</dbReference>
<dbReference type="Proteomes" id="UP000540989">
    <property type="component" value="Unassembled WGS sequence"/>
</dbReference>
<evidence type="ECO:0000256" key="1">
    <source>
        <dbReference type="ARBA" id="ARBA00001913"/>
    </source>
</evidence>
<proteinExistence type="predicted"/>
<keyword evidence="2" id="KW-0645">Protease</keyword>
<dbReference type="InterPro" id="IPR050819">
    <property type="entry name" value="Tripeptidyl-peptidase_I"/>
</dbReference>
<feature type="transmembrane region" description="Helical" evidence="9">
    <location>
        <begin position="1929"/>
        <end position="1947"/>
    </location>
</feature>
<keyword evidence="4 10" id="KW-0732">Signal</keyword>
<keyword evidence="9" id="KW-1133">Transmembrane helix</keyword>
<evidence type="ECO:0000256" key="7">
    <source>
        <dbReference type="ARBA" id="ARBA00022837"/>
    </source>
</evidence>
<feature type="domain" description="Peptidase S53" evidence="11">
    <location>
        <begin position="257"/>
        <end position="739"/>
    </location>
</feature>
<evidence type="ECO:0000256" key="2">
    <source>
        <dbReference type="ARBA" id="ARBA00022670"/>
    </source>
</evidence>
<evidence type="ECO:0000256" key="3">
    <source>
        <dbReference type="ARBA" id="ARBA00022723"/>
    </source>
</evidence>
<keyword evidence="13" id="KW-1185">Reference proteome</keyword>
<dbReference type="GO" id="GO:0008240">
    <property type="term" value="F:tripeptidyl-peptidase activity"/>
    <property type="evidence" value="ECO:0007669"/>
    <property type="project" value="TreeGrafter"/>
</dbReference>
<dbReference type="CDD" id="cd04056">
    <property type="entry name" value="Peptidases_S53"/>
    <property type="match status" value="1"/>
</dbReference>
<evidence type="ECO:0000256" key="4">
    <source>
        <dbReference type="ARBA" id="ARBA00022729"/>
    </source>
</evidence>
<dbReference type="Pfam" id="PF09286">
    <property type="entry name" value="Pro-kuma_activ"/>
    <property type="match status" value="1"/>
</dbReference>
<organism evidence="12 13">
    <name type="scientific">Granulicella aggregans</name>
    <dbReference type="NCBI Taxonomy" id="474949"/>
    <lineage>
        <taxon>Bacteria</taxon>
        <taxon>Pseudomonadati</taxon>
        <taxon>Acidobacteriota</taxon>
        <taxon>Terriglobia</taxon>
        <taxon>Terriglobales</taxon>
        <taxon>Acidobacteriaceae</taxon>
        <taxon>Granulicella</taxon>
    </lineage>
</organism>
<evidence type="ECO:0000313" key="13">
    <source>
        <dbReference type="Proteomes" id="UP000540989"/>
    </source>
</evidence>
<keyword evidence="8" id="KW-0865">Zymogen</keyword>
<dbReference type="SUPFAM" id="SSF52743">
    <property type="entry name" value="Subtilisin-like"/>
    <property type="match status" value="1"/>
</dbReference>
<dbReference type="InterPro" id="IPR036852">
    <property type="entry name" value="Peptidase_S8/S53_dom_sf"/>
</dbReference>
<dbReference type="InterPro" id="IPR015366">
    <property type="entry name" value="S53_propep"/>
</dbReference>
<evidence type="ECO:0000256" key="5">
    <source>
        <dbReference type="ARBA" id="ARBA00022801"/>
    </source>
</evidence>
<keyword evidence="9" id="KW-0472">Membrane</keyword>
<dbReference type="Gene3D" id="2.60.40.10">
    <property type="entry name" value="Immunoglobulins"/>
    <property type="match status" value="6"/>
</dbReference>
<dbReference type="CDD" id="cd11377">
    <property type="entry name" value="Pro-peptidase_S53"/>
    <property type="match status" value="1"/>
</dbReference>
<dbReference type="Pfam" id="PF16640">
    <property type="entry name" value="Big_3_5"/>
    <property type="match status" value="5"/>
</dbReference>
<keyword evidence="6" id="KW-0720">Serine protease</keyword>
<comment type="caution">
    <text evidence="12">The sequence shown here is derived from an EMBL/GenBank/DDBJ whole genome shotgun (WGS) entry which is preliminary data.</text>
</comment>
<dbReference type="PANTHER" id="PTHR14218">
    <property type="entry name" value="PROTEASE S8 TRIPEPTIDYL PEPTIDASE I CLN2"/>
    <property type="match status" value="1"/>
</dbReference>
<evidence type="ECO:0000256" key="10">
    <source>
        <dbReference type="SAM" id="SignalP"/>
    </source>
</evidence>
<dbReference type="SMART" id="SM00944">
    <property type="entry name" value="Pro-kuma_activ"/>
    <property type="match status" value="1"/>
</dbReference>
<keyword evidence="9" id="KW-0812">Transmembrane</keyword>
<dbReference type="Gene3D" id="2.130.10.130">
    <property type="entry name" value="Integrin alpha, N-terminal"/>
    <property type="match status" value="2"/>
</dbReference>
<reference evidence="12 13" key="1">
    <citation type="submission" date="2020-08" db="EMBL/GenBank/DDBJ databases">
        <title>Genomic Encyclopedia of Type Strains, Phase IV (KMG-V): Genome sequencing to study the core and pangenomes of soil and plant-associated prokaryotes.</title>
        <authorList>
            <person name="Whitman W."/>
        </authorList>
    </citation>
    <scope>NUCLEOTIDE SEQUENCE [LARGE SCALE GENOMIC DNA]</scope>
    <source>
        <strain evidence="12 13">M8UP14</strain>
    </source>
</reference>
<dbReference type="GO" id="GO:0004252">
    <property type="term" value="F:serine-type endopeptidase activity"/>
    <property type="evidence" value="ECO:0007669"/>
    <property type="project" value="InterPro"/>
</dbReference>
<evidence type="ECO:0000259" key="11">
    <source>
        <dbReference type="PROSITE" id="PS51695"/>
    </source>
</evidence>
<sequence>MFSRFRIRRSLSPILAVLLVALAVPVSQAASRVAPLITKPVDNASLVKLGGSTHPLANAQNDRGAVTPSQPMNRMMMVLKRPAAQDQALAAAIKEMQRPGSKTFHHWLTPEQIGEQYGAAPEDVAKVTGWLASAGFHVNSVSKSRSVVEFSGTASQVASAFHTEMHNYAWKGGTYSANASDPQIPAALAPVVAGFAAMNNFPIKGAHSDSKVVQLDKKTHTWTAVDDGKTPGGSVGKGGVRPALTTTHTADGQTMYGVTPYDFATIYNLKPLWDAGLDGTGQQIAVVAESDISTGDVDQFRSAFGLPDKHLNILHNGDAPGLLNDQDEASIDVEWAGAVAKNATINLVVSASTQVTAGIYLSMTYAVDNLTSPVLSESYQTCESALGPAGNLFFYQTWQQAAAEGITVVVSSGDSAAAACDIDPFQIASNGIAVNGFASTPYNVAVGGTDFAVNITNPTPYWGTTNDPVTQASALSYIPEVPWNNSCASPEVFAAFSGGSGDSSPAQWCDDYQLPGNYLTPEGGGGGASSCTSFDPAAYPTRAYCAAGYAKPEWQAGVNGIPDDKVRDVPDVSLFGSYLTFGSAYLYCMTDPKYVPSCNYDTPDGLKYLASGGTSFGAPAFAGIMALINQKTSSSQGLANYYLYSIAGQEFGSTASPNTSQTNACRAGSSPGAANSCTFYDVTEGTNALPCFITSWDCINGPEGYAGVLAAYTSTPGYDRVTGLGSINVENLVNNWATLAAATQPTTTTLTASTTLSSYGQLITLSGTVAPVSGSGTPPGAVSIQGMQLNQASLNLTNGTYSQAVASLLPGAYDITASYIGDGGYLNSISSPISMTVAAGTPTDTLVFSAANVRTGAALPSSNGAIPYGDEVVATVTVQGPTTAPGVLPPTGSVTFSAGGTVLSTVPLTSTAAGMTATYQTVAGHIASYSLTASYSGDANYNPIAALTAPYTEVQAATSIEAHASASTIASGDTVNLIANVFSNSYASPPTGSVTFNLNGTAIGTSRLASSTDTLTGAGIATTTFAVPASAIADGNNQIVATYSGDDNFLTSTATPSSFISLSGQLPTQMSLTASSATVTNLTPVTVVATLAVGTTPATTGSVNFLDNGKPIAQIPVVGLTPAAGAVTGTATLVTRLTPGTHVIVGIYSGAGNVLHPTGGAAPAITVTAAQQTVTTSISAINDAATPANYDVTALVVAGGITAPTGTLTLQETSLGVSVGNVALDPNKAVSGPSPEVAVTTGNQTGLIVTGDFNGDGIPDFAATSPNLATQLMVSIGVGDGTFKPAVGSVVSTDPTLTSAYGLVAGDFNADGVADIAVTFATSNTMVVMLGNGDGTFHPGQTLSIPPIGAAPSSTLGNMVTADFNSDGIQDIALFNGGNYVGNIEVFFGVGDGSFGHTPTIIPSIGDYDSGNAPDGLVVGDINNDGKPDLVAFIQTDGEVATFLGNGDGTFQGELTYPSGSLTTFGALGDVNHDGFPDIVAPNRADQNISVFLNNQDGTFASPNTYKAASIDDPQQYYYPEPFSVALADMNNDGDMDVVIANNHINQVSILYGKANGSFQQYTPKLINTAPGPFQVLVSDLNGDGTPDILVEEPTSGTIGAMLNGQTWTTTILNVLLYGAATEMETMTATYSGDSVNLASTSAPLTLPGSGSKVTTKLDWTPATASAVFGTAIPAGSLNAQVEHSVSGTIAYSAQTALGATIPVAAGDTLPGAGTYALLAAFTPTTPTDYSPSTASVPFTVTKATVAETLTASTAQASSGVAVTLTDAVVSTTTTTTPTGIVTFFSGTTSLGSATVDSTGVATISTASLPAGTASVTANYLGDGNFTPGTAAAVSVVIGTPGIALSVGEPAMTLTAGSSAAESVAATSQLGYTGNVTFTCGSLPAGVNCIFAPATGAVGAAALQSTLTVSVLAPASGSTTQSAIASSRILAASSAAIASIFLIGFTGRRKRMTWLVLLLLTVGGSALIGCGGSGAKATTPVTPAGPDATTVAISSSAIKSASGSFVTLTAKLAGTNASTATGSIAFFDGATQIGAADVANGSAALSINTLSVGAHGITAKYAGDSLNQSSTSGAGFNQVITGQTSFTVTATSGTISQSSVVNLTLQ</sequence>
<evidence type="ECO:0000313" key="12">
    <source>
        <dbReference type="EMBL" id="MBB5059559.1"/>
    </source>
</evidence>
<accession>A0A7W7ZGL8</accession>
<dbReference type="InterPro" id="IPR013517">
    <property type="entry name" value="FG-GAP"/>
</dbReference>
<dbReference type="Gene3D" id="3.40.50.200">
    <property type="entry name" value="Peptidase S8/S53 domain"/>
    <property type="match status" value="1"/>
</dbReference>
<keyword evidence="7" id="KW-0106">Calcium</keyword>
<dbReference type="InterPro" id="IPR030400">
    <property type="entry name" value="Sedolisin_dom"/>
</dbReference>
<dbReference type="InterPro" id="IPR028994">
    <property type="entry name" value="Integrin_alpha_N"/>
</dbReference>
<dbReference type="InterPro" id="IPR032109">
    <property type="entry name" value="Big_3_5"/>
</dbReference>
<feature type="signal peptide" evidence="10">
    <location>
        <begin position="1"/>
        <end position="29"/>
    </location>
</feature>
<dbReference type="EMBL" id="JACHIP010000006">
    <property type="protein sequence ID" value="MBB5059559.1"/>
    <property type="molecule type" value="Genomic_DNA"/>
</dbReference>
<evidence type="ECO:0000256" key="8">
    <source>
        <dbReference type="ARBA" id="ARBA00023145"/>
    </source>
</evidence>
<name>A0A7W7ZGL8_9BACT</name>
<comment type="cofactor">
    <cofactor evidence="1">
        <name>Ca(2+)</name>
        <dbReference type="ChEBI" id="CHEBI:29108"/>
    </cofactor>
</comment>
<dbReference type="SUPFAM" id="SSF69318">
    <property type="entry name" value="Integrin alpha N-terminal domain"/>
    <property type="match status" value="1"/>
</dbReference>
<gene>
    <name evidence="12" type="ORF">HDF16_004285</name>
</gene>
<dbReference type="InterPro" id="IPR013783">
    <property type="entry name" value="Ig-like_fold"/>
</dbReference>
<feature type="transmembrane region" description="Helical" evidence="9">
    <location>
        <begin position="1954"/>
        <end position="1975"/>
    </location>
</feature>
<dbReference type="GO" id="GO:0046872">
    <property type="term" value="F:metal ion binding"/>
    <property type="evidence" value="ECO:0007669"/>
    <property type="project" value="UniProtKB-KW"/>
</dbReference>
<dbReference type="PROSITE" id="PS51695">
    <property type="entry name" value="SEDOLISIN"/>
    <property type="match status" value="1"/>
</dbReference>
<keyword evidence="5" id="KW-0378">Hydrolase</keyword>
<protein>
    <recommendedName>
        <fullName evidence="11">Peptidase S53 domain-containing protein</fullName>
    </recommendedName>
</protein>
<feature type="chain" id="PRO_5030870111" description="Peptidase S53 domain-containing protein" evidence="10">
    <location>
        <begin position="30"/>
        <end position="2106"/>
    </location>
</feature>
<dbReference type="GO" id="GO:0006508">
    <property type="term" value="P:proteolysis"/>
    <property type="evidence" value="ECO:0007669"/>
    <property type="project" value="UniProtKB-KW"/>
</dbReference>
<keyword evidence="3" id="KW-0479">Metal-binding</keyword>
<dbReference type="Pfam" id="PF13517">
    <property type="entry name" value="FG-GAP_3"/>
    <property type="match status" value="3"/>
</dbReference>
<dbReference type="PANTHER" id="PTHR14218:SF15">
    <property type="entry name" value="TRIPEPTIDYL-PEPTIDASE 1"/>
    <property type="match status" value="1"/>
</dbReference>
<evidence type="ECO:0000256" key="9">
    <source>
        <dbReference type="SAM" id="Phobius"/>
    </source>
</evidence>